<feature type="transmembrane region" description="Helical" evidence="2">
    <location>
        <begin position="6"/>
        <end position="22"/>
    </location>
</feature>
<protein>
    <recommendedName>
        <fullName evidence="3">LiaI-LiaF-like transmembrane region domain-containing protein</fullName>
    </recommendedName>
</protein>
<feature type="transmembrane region" description="Helical" evidence="2">
    <location>
        <begin position="56"/>
        <end position="74"/>
    </location>
</feature>
<feature type="compositionally biased region" description="Basic and acidic residues" evidence="1">
    <location>
        <begin position="95"/>
        <end position="105"/>
    </location>
</feature>
<proteinExistence type="predicted"/>
<dbReference type="Proteomes" id="UP000597338">
    <property type="component" value="Unassembled WGS sequence"/>
</dbReference>
<gene>
    <name evidence="4" type="ORF">GCM10011386_13150</name>
</gene>
<dbReference type="InterPro" id="IPR043726">
    <property type="entry name" value="LiaI-LiaF-like_TM1"/>
</dbReference>
<feature type="transmembrane region" description="Helical" evidence="2">
    <location>
        <begin position="29"/>
        <end position="50"/>
    </location>
</feature>
<feature type="domain" description="LiaI-LiaF-like transmembrane region" evidence="3">
    <location>
        <begin position="7"/>
        <end position="50"/>
    </location>
</feature>
<sequence>MNKEKLSWGLILLFVGGVLLLSNLDVINFYWRSVFSMWPVILIVVGVNLLVPRQGIGSAVSIIVTIAALAFLTYRGMFPPHNDWWGFDNKSWHSEKEPSSKERKQPNSPRGTFTHEYDSTITTAHLTIKGGAVAYEIEGATDKLFSAESASTIGTHYLETTTNGSDAQLSFRMKDQKKGNWNGDENWAKISLNTNPTWYISLDMGAGSAEFDLTTYKVASLNFKGGAASFEAKMGMPLEETVITAESGVASVEIEIPKAAACRVVVKSGLSSRDFPGFTKQSDGSYTTEGYDQASNRFTVNLHGGLSSFTVKRYE</sequence>
<dbReference type="Pfam" id="PF18917">
    <property type="entry name" value="LiaI-LiaF-like_TM1"/>
    <property type="match status" value="1"/>
</dbReference>
<keyword evidence="2" id="KW-0472">Membrane</keyword>
<dbReference type="EMBL" id="BMIK01000003">
    <property type="protein sequence ID" value="GGC22636.1"/>
    <property type="molecule type" value="Genomic_DNA"/>
</dbReference>
<evidence type="ECO:0000313" key="5">
    <source>
        <dbReference type="Proteomes" id="UP000597338"/>
    </source>
</evidence>
<feature type="region of interest" description="Disordered" evidence="1">
    <location>
        <begin position="95"/>
        <end position="114"/>
    </location>
</feature>
<comment type="caution">
    <text evidence="4">The sequence shown here is derived from an EMBL/GenBank/DDBJ whole genome shotgun (WGS) entry which is preliminary data.</text>
</comment>
<name>A0ABQ1LFE3_9SPHI</name>
<keyword evidence="5" id="KW-1185">Reference proteome</keyword>
<keyword evidence="2" id="KW-1133">Transmembrane helix</keyword>
<accession>A0ABQ1LFE3</accession>
<keyword evidence="2" id="KW-0812">Transmembrane</keyword>
<evidence type="ECO:0000256" key="2">
    <source>
        <dbReference type="SAM" id="Phobius"/>
    </source>
</evidence>
<reference evidence="5" key="1">
    <citation type="journal article" date="2019" name="Int. J. Syst. Evol. Microbiol.">
        <title>The Global Catalogue of Microorganisms (GCM) 10K type strain sequencing project: providing services to taxonomists for standard genome sequencing and annotation.</title>
        <authorList>
            <consortium name="The Broad Institute Genomics Platform"/>
            <consortium name="The Broad Institute Genome Sequencing Center for Infectious Disease"/>
            <person name="Wu L."/>
            <person name="Ma J."/>
        </authorList>
    </citation>
    <scope>NUCLEOTIDE SEQUENCE [LARGE SCALE GENOMIC DNA]</scope>
    <source>
        <strain evidence="5">CGMCC 1.15342</strain>
    </source>
</reference>
<dbReference type="RefSeq" id="WP_188748783.1">
    <property type="nucleotide sequence ID" value="NZ_BMIK01000003.1"/>
</dbReference>
<organism evidence="4 5">
    <name type="scientific">Parapedobacter defluvii</name>
    <dbReference type="NCBI Taxonomy" id="2045106"/>
    <lineage>
        <taxon>Bacteria</taxon>
        <taxon>Pseudomonadati</taxon>
        <taxon>Bacteroidota</taxon>
        <taxon>Sphingobacteriia</taxon>
        <taxon>Sphingobacteriales</taxon>
        <taxon>Sphingobacteriaceae</taxon>
        <taxon>Parapedobacter</taxon>
    </lineage>
</organism>
<evidence type="ECO:0000259" key="3">
    <source>
        <dbReference type="Pfam" id="PF18917"/>
    </source>
</evidence>
<evidence type="ECO:0000256" key="1">
    <source>
        <dbReference type="SAM" id="MobiDB-lite"/>
    </source>
</evidence>
<evidence type="ECO:0000313" key="4">
    <source>
        <dbReference type="EMBL" id="GGC22636.1"/>
    </source>
</evidence>